<feature type="region of interest" description="Disordered" evidence="9">
    <location>
        <begin position="204"/>
        <end position="223"/>
    </location>
</feature>
<keyword evidence="11" id="KW-1185">Reference proteome</keyword>
<comment type="catalytic activity">
    <reaction evidence="1">
        <text>S-ubiquitinyl-[E2 ubiquitin-conjugating enzyme]-L-cysteine + [acceptor protein]-L-lysine = [E2 ubiquitin-conjugating enzyme]-L-cysteine + N(6)-ubiquitinyl-[acceptor protein]-L-lysine.</text>
        <dbReference type="EC" id="2.3.2.27"/>
    </reaction>
</comment>
<dbReference type="PANTHER" id="PTHR46463">
    <property type="entry name" value="ZINC FINGER, RING/FYVE/PHD-TYPE"/>
    <property type="match status" value="1"/>
</dbReference>
<dbReference type="Gene3D" id="3.30.40.10">
    <property type="entry name" value="Zinc/RING finger domain, C3HC4 (zinc finger)"/>
    <property type="match status" value="1"/>
</dbReference>
<dbReference type="KEGG" id="soe:110798142"/>
<dbReference type="InterPro" id="IPR001841">
    <property type="entry name" value="Znf_RING"/>
</dbReference>
<feature type="region of interest" description="Disordered" evidence="9">
    <location>
        <begin position="326"/>
        <end position="351"/>
    </location>
</feature>
<name>A0A9R0J0B8_SPIOL</name>
<evidence type="ECO:0000256" key="6">
    <source>
        <dbReference type="ARBA" id="ARBA00022786"/>
    </source>
</evidence>
<dbReference type="RefSeq" id="XP_021858987.1">
    <property type="nucleotide sequence ID" value="XM_022003295.2"/>
</dbReference>
<evidence type="ECO:0000256" key="1">
    <source>
        <dbReference type="ARBA" id="ARBA00000900"/>
    </source>
</evidence>
<evidence type="ECO:0000256" key="9">
    <source>
        <dbReference type="SAM" id="MobiDB-lite"/>
    </source>
</evidence>
<sequence>MDTVRESYDHSTNIGTFLEGEMQGACDDACSICLEDFSESDPSTVTDCKHEFHLHCILEWCHRSSNCPMCWRPISLKDEASQQLLESVEHERSLRANRSRNRTSFYHPSLENLEVHLPTDVGEVDLEEHIFQHLAAAAAMRSGHLVFRREGQRSWSSSSGHHPFFVFSSSNALHDGSILNSMNPVGDESHSPSVSLGSATILSRSSSDAPVPVSLPPPQTDEGYAHRIRSNFASANRQSVLSETRLGSQSFMRSQNTAEQSELQSESLRSRFNSWSMRYKECISRNTRGWKERLFARSTSMAELGTEVRREVNSGIARMMERLDSRMNNGSDRASQSSHAGRTTTNDYSND</sequence>
<reference evidence="11" key="1">
    <citation type="journal article" date="2021" name="Nat. Commun.">
        <title>Genomic analyses provide insights into spinach domestication and the genetic basis of agronomic traits.</title>
        <authorList>
            <person name="Cai X."/>
            <person name="Sun X."/>
            <person name="Xu C."/>
            <person name="Sun H."/>
            <person name="Wang X."/>
            <person name="Ge C."/>
            <person name="Zhang Z."/>
            <person name="Wang Q."/>
            <person name="Fei Z."/>
            <person name="Jiao C."/>
            <person name="Wang Q."/>
        </authorList>
    </citation>
    <scope>NUCLEOTIDE SEQUENCE [LARGE SCALE GENOMIC DNA]</scope>
    <source>
        <strain evidence="11">cv. Varoflay</strain>
    </source>
</reference>
<keyword evidence="3" id="KW-0808">Transferase</keyword>
<feature type="region of interest" description="Disordered" evidence="9">
    <location>
        <begin position="246"/>
        <end position="265"/>
    </location>
</feature>
<evidence type="ECO:0000256" key="3">
    <source>
        <dbReference type="ARBA" id="ARBA00022679"/>
    </source>
</evidence>
<dbReference type="AlphaFoldDB" id="A0A9R0J0B8"/>
<keyword evidence="6" id="KW-0833">Ubl conjugation pathway</keyword>
<dbReference type="SMART" id="SM00184">
    <property type="entry name" value="RING"/>
    <property type="match status" value="1"/>
</dbReference>
<accession>A0A9R0J0B8</accession>
<gene>
    <name evidence="12" type="primary">LOC110798142</name>
</gene>
<dbReference type="EC" id="2.3.2.27" evidence="2"/>
<evidence type="ECO:0000256" key="5">
    <source>
        <dbReference type="ARBA" id="ARBA00022771"/>
    </source>
</evidence>
<dbReference type="InterPro" id="IPR013083">
    <property type="entry name" value="Znf_RING/FYVE/PHD"/>
</dbReference>
<dbReference type="GeneID" id="110798142"/>
<evidence type="ECO:0000256" key="2">
    <source>
        <dbReference type="ARBA" id="ARBA00012483"/>
    </source>
</evidence>
<evidence type="ECO:0000256" key="8">
    <source>
        <dbReference type="PROSITE-ProRule" id="PRU00175"/>
    </source>
</evidence>
<protein>
    <recommendedName>
        <fullName evidence="2">RING-type E3 ubiquitin transferase</fullName>
        <ecNumber evidence="2">2.3.2.27</ecNumber>
    </recommendedName>
</protein>
<evidence type="ECO:0000256" key="4">
    <source>
        <dbReference type="ARBA" id="ARBA00022723"/>
    </source>
</evidence>
<organism evidence="11 12">
    <name type="scientific">Spinacia oleracea</name>
    <name type="common">Spinach</name>
    <dbReference type="NCBI Taxonomy" id="3562"/>
    <lineage>
        <taxon>Eukaryota</taxon>
        <taxon>Viridiplantae</taxon>
        <taxon>Streptophyta</taxon>
        <taxon>Embryophyta</taxon>
        <taxon>Tracheophyta</taxon>
        <taxon>Spermatophyta</taxon>
        <taxon>Magnoliopsida</taxon>
        <taxon>eudicotyledons</taxon>
        <taxon>Gunneridae</taxon>
        <taxon>Pentapetalae</taxon>
        <taxon>Caryophyllales</taxon>
        <taxon>Chenopodiaceae</taxon>
        <taxon>Chenopodioideae</taxon>
        <taxon>Anserineae</taxon>
        <taxon>Spinacia</taxon>
    </lineage>
</organism>
<dbReference type="GO" id="GO:0008270">
    <property type="term" value="F:zinc ion binding"/>
    <property type="evidence" value="ECO:0007669"/>
    <property type="project" value="UniProtKB-KW"/>
</dbReference>
<keyword evidence="5 8" id="KW-0863">Zinc-finger</keyword>
<keyword evidence="7" id="KW-0862">Zinc</keyword>
<proteinExistence type="predicted"/>
<reference evidence="12" key="2">
    <citation type="submission" date="2025-08" db="UniProtKB">
        <authorList>
            <consortium name="RefSeq"/>
        </authorList>
    </citation>
    <scope>IDENTIFICATION</scope>
    <source>
        <tissue evidence="12">Leaf</tissue>
    </source>
</reference>
<evidence type="ECO:0000259" key="10">
    <source>
        <dbReference type="PROSITE" id="PS50089"/>
    </source>
</evidence>
<dbReference type="Pfam" id="PF13639">
    <property type="entry name" value="zf-RING_2"/>
    <property type="match status" value="1"/>
</dbReference>
<feature type="domain" description="RING-type" evidence="10">
    <location>
        <begin position="30"/>
        <end position="70"/>
    </location>
</feature>
<dbReference type="SUPFAM" id="SSF57850">
    <property type="entry name" value="RING/U-box"/>
    <property type="match status" value="1"/>
</dbReference>
<keyword evidence="4" id="KW-0479">Metal-binding</keyword>
<dbReference type="GO" id="GO:0061630">
    <property type="term" value="F:ubiquitin protein ligase activity"/>
    <property type="evidence" value="ECO:0007669"/>
    <property type="project" value="UniProtKB-EC"/>
</dbReference>
<dbReference type="Proteomes" id="UP000813463">
    <property type="component" value="Chromosome 6"/>
</dbReference>
<dbReference type="PANTHER" id="PTHR46463:SF27">
    <property type="entry name" value="OS03G0788800 PROTEIN"/>
    <property type="match status" value="1"/>
</dbReference>
<evidence type="ECO:0000313" key="12">
    <source>
        <dbReference type="RefSeq" id="XP_021858987.1"/>
    </source>
</evidence>
<evidence type="ECO:0000313" key="11">
    <source>
        <dbReference type="Proteomes" id="UP000813463"/>
    </source>
</evidence>
<dbReference type="PROSITE" id="PS50089">
    <property type="entry name" value="ZF_RING_2"/>
    <property type="match status" value="1"/>
</dbReference>
<feature type="compositionally biased region" description="Polar residues" evidence="9">
    <location>
        <begin position="246"/>
        <end position="258"/>
    </location>
</feature>
<evidence type="ECO:0000256" key="7">
    <source>
        <dbReference type="ARBA" id="ARBA00022833"/>
    </source>
</evidence>